<evidence type="ECO:0000313" key="1">
    <source>
        <dbReference type="EMBL" id="KAG5606847.1"/>
    </source>
</evidence>
<comment type="caution">
    <text evidence="1">The sequence shown here is derived from an EMBL/GenBank/DDBJ whole genome shotgun (WGS) entry which is preliminary data.</text>
</comment>
<gene>
    <name evidence="1" type="ORF">H5410_028339</name>
</gene>
<protein>
    <submittedName>
        <fullName evidence="1">Uncharacterized protein</fullName>
    </submittedName>
</protein>
<dbReference type="EMBL" id="JACXVP010000005">
    <property type="protein sequence ID" value="KAG5606847.1"/>
    <property type="molecule type" value="Genomic_DNA"/>
</dbReference>
<reference evidence="1 2" key="1">
    <citation type="submission" date="2020-09" db="EMBL/GenBank/DDBJ databases">
        <title>De no assembly of potato wild relative species, Solanum commersonii.</title>
        <authorList>
            <person name="Cho K."/>
        </authorList>
    </citation>
    <scope>NUCLEOTIDE SEQUENCE [LARGE SCALE GENOMIC DNA]</scope>
    <source>
        <strain evidence="1">LZ3.2</strain>
        <tissue evidence="1">Leaf</tissue>
    </source>
</reference>
<dbReference type="AlphaFoldDB" id="A0A9J5Z4N2"/>
<name>A0A9J5Z4N2_SOLCO</name>
<keyword evidence="2" id="KW-1185">Reference proteome</keyword>
<organism evidence="1 2">
    <name type="scientific">Solanum commersonii</name>
    <name type="common">Commerson's wild potato</name>
    <name type="synonym">Commerson's nightshade</name>
    <dbReference type="NCBI Taxonomy" id="4109"/>
    <lineage>
        <taxon>Eukaryota</taxon>
        <taxon>Viridiplantae</taxon>
        <taxon>Streptophyta</taxon>
        <taxon>Embryophyta</taxon>
        <taxon>Tracheophyta</taxon>
        <taxon>Spermatophyta</taxon>
        <taxon>Magnoliopsida</taxon>
        <taxon>eudicotyledons</taxon>
        <taxon>Gunneridae</taxon>
        <taxon>Pentapetalae</taxon>
        <taxon>asterids</taxon>
        <taxon>lamiids</taxon>
        <taxon>Solanales</taxon>
        <taxon>Solanaceae</taxon>
        <taxon>Solanoideae</taxon>
        <taxon>Solaneae</taxon>
        <taxon>Solanum</taxon>
    </lineage>
</organism>
<dbReference type="Proteomes" id="UP000824120">
    <property type="component" value="Chromosome 5"/>
</dbReference>
<dbReference type="OrthoDB" id="911161at2759"/>
<dbReference type="PANTHER" id="PTHR36264:SF2">
    <property type="entry name" value="TF-B3 DOMAIN-CONTAINING PROTEIN"/>
    <property type="match status" value="1"/>
</dbReference>
<proteinExistence type="predicted"/>
<sequence length="66" mass="7652">MTGNALSRRSIIKSMMLDVAKSLENRCRVSIDMWDVIEENVPKKYEGGNVCLRKLYYDDCFLSCIE</sequence>
<dbReference type="PANTHER" id="PTHR36264">
    <property type="entry name" value="SET DOMAIN-CONTAINING PROTEIN"/>
    <property type="match status" value="1"/>
</dbReference>
<accession>A0A9J5Z4N2</accession>
<evidence type="ECO:0000313" key="2">
    <source>
        <dbReference type="Proteomes" id="UP000824120"/>
    </source>
</evidence>